<evidence type="ECO:0000313" key="3">
    <source>
        <dbReference type="Proteomes" id="UP001500393"/>
    </source>
</evidence>
<organism evidence="2 3">
    <name type="scientific">Kribbella sancticallisti</name>
    <dbReference type="NCBI Taxonomy" id="460087"/>
    <lineage>
        <taxon>Bacteria</taxon>
        <taxon>Bacillati</taxon>
        <taxon>Actinomycetota</taxon>
        <taxon>Actinomycetes</taxon>
        <taxon>Propionibacteriales</taxon>
        <taxon>Kribbellaceae</taxon>
        <taxon>Kribbella</taxon>
    </lineage>
</organism>
<feature type="chain" id="PRO_5046532583" evidence="1">
    <location>
        <begin position="37"/>
        <end position="79"/>
    </location>
</feature>
<protein>
    <submittedName>
        <fullName evidence="2">Uncharacterized protein</fullName>
    </submittedName>
</protein>
<comment type="caution">
    <text evidence="2">The sequence shown here is derived from an EMBL/GenBank/DDBJ whole genome shotgun (WGS) entry which is preliminary data.</text>
</comment>
<dbReference type="Proteomes" id="UP001500393">
    <property type="component" value="Unassembled WGS sequence"/>
</dbReference>
<name>A0ABN2DHH5_9ACTN</name>
<dbReference type="EMBL" id="BAAAOS010000020">
    <property type="protein sequence ID" value="GAA1577625.1"/>
    <property type="molecule type" value="Genomic_DNA"/>
</dbReference>
<feature type="signal peptide" evidence="1">
    <location>
        <begin position="1"/>
        <end position="36"/>
    </location>
</feature>
<keyword evidence="1" id="KW-0732">Signal</keyword>
<proteinExistence type="predicted"/>
<sequence>MPTPPSRLAGRPARRFARRVAAAGLATLTIVGAAVAGASAALPSPNGQVSTCASNPIARALDVALSVRSVLDPDHTPTC</sequence>
<evidence type="ECO:0000313" key="2">
    <source>
        <dbReference type="EMBL" id="GAA1577625.1"/>
    </source>
</evidence>
<reference evidence="2 3" key="1">
    <citation type="journal article" date="2019" name="Int. J. Syst. Evol. Microbiol.">
        <title>The Global Catalogue of Microorganisms (GCM) 10K type strain sequencing project: providing services to taxonomists for standard genome sequencing and annotation.</title>
        <authorList>
            <consortium name="The Broad Institute Genomics Platform"/>
            <consortium name="The Broad Institute Genome Sequencing Center for Infectious Disease"/>
            <person name="Wu L."/>
            <person name="Ma J."/>
        </authorList>
    </citation>
    <scope>NUCLEOTIDE SEQUENCE [LARGE SCALE GENOMIC DNA]</scope>
    <source>
        <strain evidence="2 3">JCM 14969</strain>
    </source>
</reference>
<accession>A0ABN2DHH5</accession>
<dbReference type="RefSeq" id="WP_344214841.1">
    <property type="nucleotide sequence ID" value="NZ_BAAAOS010000020.1"/>
</dbReference>
<evidence type="ECO:0000256" key="1">
    <source>
        <dbReference type="SAM" id="SignalP"/>
    </source>
</evidence>
<keyword evidence="3" id="KW-1185">Reference proteome</keyword>
<gene>
    <name evidence="2" type="ORF">GCM10009789_33890</name>
</gene>